<proteinExistence type="predicted"/>
<gene>
    <name evidence="1" type="ORF">CDAR_194911</name>
</gene>
<dbReference type="EMBL" id="BPLQ01015713">
    <property type="protein sequence ID" value="GIY90463.1"/>
    <property type="molecule type" value="Genomic_DNA"/>
</dbReference>
<reference evidence="1 2" key="1">
    <citation type="submission" date="2021-06" db="EMBL/GenBank/DDBJ databases">
        <title>Caerostris darwini draft genome.</title>
        <authorList>
            <person name="Kono N."/>
            <person name="Arakawa K."/>
        </authorList>
    </citation>
    <scope>NUCLEOTIDE SEQUENCE [LARGE SCALE GENOMIC DNA]</scope>
</reference>
<keyword evidence="2" id="KW-1185">Reference proteome</keyword>
<evidence type="ECO:0000313" key="2">
    <source>
        <dbReference type="Proteomes" id="UP001054837"/>
    </source>
</evidence>
<dbReference type="Proteomes" id="UP001054837">
    <property type="component" value="Unassembled WGS sequence"/>
</dbReference>
<organism evidence="1 2">
    <name type="scientific">Caerostris darwini</name>
    <dbReference type="NCBI Taxonomy" id="1538125"/>
    <lineage>
        <taxon>Eukaryota</taxon>
        <taxon>Metazoa</taxon>
        <taxon>Ecdysozoa</taxon>
        <taxon>Arthropoda</taxon>
        <taxon>Chelicerata</taxon>
        <taxon>Arachnida</taxon>
        <taxon>Araneae</taxon>
        <taxon>Araneomorphae</taxon>
        <taxon>Entelegynae</taxon>
        <taxon>Araneoidea</taxon>
        <taxon>Araneidae</taxon>
        <taxon>Caerostris</taxon>
    </lineage>
</organism>
<comment type="caution">
    <text evidence="1">The sequence shown here is derived from an EMBL/GenBank/DDBJ whole genome shotgun (WGS) entry which is preliminary data.</text>
</comment>
<sequence length="92" mass="10344">MKIGLVSTMLRRFYDLCQILIQSQPSENNFHALLVPCSSCVAFSSSSSLRMYDAKLISSAVATHQCLLRMFCSLQLPLDTAKTLRQLDMRAQ</sequence>
<accession>A0AAV4X723</accession>
<protein>
    <submittedName>
        <fullName evidence="1">Uncharacterized protein</fullName>
    </submittedName>
</protein>
<name>A0AAV4X723_9ARAC</name>
<evidence type="ECO:0000313" key="1">
    <source>
        <dbReference type="EMBL" id="GIY90463.1"/>
    </source>
</evidence>
<dbReference type="AlphaFoldDB" id="A0AAV4X723"/>